<accession>A0A2X2W4N0</accession>
<reference evidence="7 8" key="1">
    <citation type="submission" date="2018-06" db="EMBL/GenBank/DDBJ databases">
        <authorList>
            <consortium name="Pathogen Informatics"/>
            <person name="Doyle S."/>
        </authorList>
    </citation>
    <scope>NUCLEOTIDE SEQUENCE [LARGE SCALE GENOMIC DNA]</scope>
    <source>
        <strain evidence="7 8">NCTC13028</strain>
    </source>
</reference>
<dbReference type="GO" id="GO:0016020">
    <property type="term" value="C:membrane"/>
    <property type="evidence" value="ECO:0007669"/>
    <property type="project" value="UniProtKB-SubCell"/>
</dbReference>
<evidence type="ECO:0000259" key="6">
    <source>
        <dbReference type="Pfam" id="PF04932"/>
    </source>
</evidence>
<dbReference type="InterPro" id="IPR007016">
    <property type="entry name" value="O-antigen_ligase-rel_domated"/>
</dbReference>
<sequence length="414" mass="47888">MNNSRKILSVLILLYIMVLPIFPGKYNFKNVPFNGDVILALIMLIYLLSIIIHKDSRERFIKGFKDFFTNPLSLFIFAIICVMSISVIYATDKKIAISETIRFATYAVLFFIIKYELNEKKIIDNILKIYFLTTGIIGVIGIVEYFLGIGFIQKSESGVRNRIFSTMENSNNLGMFMILIIFPLIMLFLNEKKRKHKYIYGALSLIAFINIILSYSRNAWLGFGIGLIVLTLIYSWKIILGILGIGTISIFIPSIFNRLREFTDISQNMSRIKLWDIALLMIKDHPVKGVGNGNYRVLYDTYKLKLNKKIEYYPSENFHPHNIFLKIQSEIGVFGLIFFLGMMISVFKNIINFIKKYNGYYGDFYKGFLASFVAFLSMNFIDNFFSAPKVIAFFWILIAILEGIKYREKVGGLY</sequence>
<name>A0A2X2W4N0_CLOCO</name>
<dbReference type="PANTHER" id="PTHR37422">
    <property type="entry name" value="TEICHURONIC ACID BIOSYNTHESIS PROTEIN TUAE"/>
    <property type="match status" value="1"/>
</dbReference>
<keyword evidence="4 5" id="KW-0472">Membrane</keyword>
<feature type="transmembrane region" description="Helical" evidence="5">
    <location>
        <begin position="172"/>
        <end position="189"/>
    </location>
</feature>
<dbReference type="Proteomes" id="UP000250223">
    <property type="component" value="Unassembled WGS sequence"/>
</dbReference>
<dbReference type="RefSeq" id="WP_111921633.1">
    <property type="nucleotide sequence ID" value="NZ_JBCECZ010000093.1"/>
</dbReference>
<feature type="transmembrane region" description="Helical" evidence="5">
    <location>
        <begin position="221"/>
        <end position="252"/>
    </location>
</feature>
<evidence type="ECO:0000313" key="7">
    <source>
        <dbReference type="EMBL" id="SQB35394.1"/>
    </source>
</evidence>
<dbReference type="Pfam" id="PF04932">
    <property type="entry name" value="Wzy_C"/>
    <property type="match status" value="1"/>
</dbReference>
<dbReference type="PANTHER" id="PTHR37422:SF17">
    <property type="entry name" value="O-ANTIGEN LIGASE"/>
    <property type="match status" value="1"/>
</dbReference>
<evidence type="ECO:0000256" key="3">
    <source>
        <dbReference type="ARBA" id="ARBA00022989"/>
    </source>
</evidence>
<feature type="transmembrane region" description="Helical" evidence="5">
    <location>
        <begin position="198"/>
        <end position="215"/>
    </location>
</feature>
<comment type="subcellular location">
    <subcellularLocation>
        <location evidence="1">Membrane</location>
        <topology evidence="1">Multi-pass membrane protein</topology>
    </subcellularLocation>
</comment>
<evidence type="ECO:0000256" key="5">
    <source>
        <dbReference type="SAM" id="Phobius"/>
    </source>
</evidence>
<feature type="transmembrane region" description="Helical" evidence="5">
    <location>
        <begin position="7"/>
        <end position="26"/>
    </location>
</feature>
<evidence type="ECO:0000313" key="8">
    <source>
        <dbReference type="Proteomes" id="UP000250223"/>
    </source>
</evidence>
<evidence type="ECO:0000256" key="2">
    <source>
        <dbReference type="ARBA" id="ARBA00022692"/>
    </source>
</evidence>
<feature type="domain" description="O-antigen ligase-related" evidence="6">
    <location>
        <begin position="203"/>
        <end position="340"/>
    </location>
</feature>
<feature type="transmembrane region" description="Helical" evidence="5">
    <location>
        <begin position="96"/>
        <end position="117"/>
    </location>
</feature>
<organism evidence="7 8">
    <name type="scientific">Clostridium cochlearium</name>
    <dbReference type="NCBI Taxonomy" id="1494"/>
    <lineage>
        <taxon>Bacteria</taxon>
        <taxon>Bacillati</taxon>
        <taxon>Bacillota</taxon>
        <taxon>Clostridia</taxon>
        <taxon>Eubacteriales</taxon>
        <taxon>Clostridiaceae</taxon>
        <taxon>Clostridium</taxon>
    </lineage>
</organism>
<evidence type="ECO:0000256" key="4">
    <source>
        <dbReference type="ARBA" id="ARBA00023136"/>
    </source>
</evidence>
<evidence type="ECO:0000256" key="1">
    <source>
        <dbReference type="ARBA" id="ARBA00004141"/>
    </source>
</evidence>
<feature type="transmembrane region" description="Helical" evidence="5">
    <location>
        <begin position="371"/>
        <end position="401"/>
    </location>
</feature>
<dbReference type="InterPro" id="IPR051533">
    <property type="entry name" value="WaaL-like"/>
</dbReference>
<proteinExistence type="predicted"/>
<feature type="transmembrane region" description="Helical" evidence="5">
    <location>
        <begin position="72"/>
        <end position="90"/>
    </location>
</feature>
<keyword evidence="3 5" id="KW-1133">Transmembrane helix</keyword>
<protein>
    <submittedName>
        <fullName evidence="7">Exopolysaccharide biosynthesis family protein</fullName>
    </submittedName>
</protein>
<gene>
    <name evidence="7" type="ORF">NCTC13028_01926</name>
</gene>
<dbReference type="EMBL" id="UAWC01000024">
    <property type="protein sequence ID" value="SQB35394.1"/>
    <property type="molecule type" value="Genomic_DNA"/>
</dbReference>
<feature type="transmembrane region" description="Helical" evidence="5">
    <location>
        <begin position="331"/>
        <end position="351"/>
    </location>
</feature>
<dbReference type="AlphaFoldDB" id="A0A2X2W4N0"/>
<keyword evidence="2 5" id="KW-0812">Transmembrane</keyword>
<feature type="transmembrane region" description="Helical" evidence="5">
    <location>
        <begin position="129"/>
        <end position="152"/>
    </location>
</feature>
<feature type="transmembrane region" description="Helical" evidence="5">
    <location>
        <begin position="32"/>
        <end position="52"/>
    </location>
</feature>